<dbReference type="RefSeq" id="WP_252113902.1">
    <property type="nucleotide sequence ID" value="NZ_JAMSCK010000004.1"/>
</dbReference>
<keyword evidence="2" id="KW-1185">Reference proteome</keyword>
<dbReference type="Proteomes" id="UP001155077">
    <property type="component" value="Unassembled WGS sequence"/>
</dbReference>
<proteinExistence type="predicted"/>
<evidence type="ECO:0000313" key="1">
    <source>
        <dbReference type="EMBL" id="MCM8570115.1"/>
    </source>
</evidence>
<protein>
    <recommendedName>
        <fullName evidence="3">STAS/SEC14 domain-containing protein</fullName>
    </recommendedName>
</protein>
<organism evidence="1 2">
    <name type="scientific">Gramella jeungdoensis</name>
    <dbReference type="NCBI Taxonomy" id="708091"/>
    <lineage>
        <taxon>Bacteria</taxon>
        <taxon>Pseudomonadati</taxon>
        <taxon>Bacteroidota</taxon>
        <taxon>Flavobacteriia</taxon>
        <taxon>Flavobacteriales</taxon>
        <taxon>Flavobacteriaceae</taxon>
        <taxon>Christiangramia</taxon>
    </lineage>
</organism>
<dbReference type="EMBL" id="JAMSCK010000004">
    <property type="protein sequence ID" value="MCM8570115.1"/>
    <property type="molecule type" value="Genomic_DNA"/>
</dbReference>
<accession>A0ABT0Z3Y6</accession>
<sequence>MPYKTTWEPLGIIWKFYGDVTAEEIEEANIEFYKDERSDEARYQVIDALEVTDVEWNDVDIKEIAAQDKGASFLLHKLKVAYVSKDEKVTAVLKKYIEISRILNSSWKFKGFDELAPALKWAKKIKSKGKNKLS</sequence>
<reference evidence="1" key="1">
    <citation type="submission" date="2022-06" db="EMBL/GenBank/DDBJ databases">
        <title>Gramella sediminis sp. nov., isolated from deep-sea sediment of the Indian Ocean.</title>
        <authorList>
            <person name="Yang L."/>
        </authorList>
    </citation>
    <scope>NUCLEOTIDE SEQUENCE</scope>
    <source>
        <strain evidence="1">HMD3159</strain>
    </source>
</reference>
<gene>
    <name evidence="1" type="ORF">NE848_12050</name>
</gene>
<name>A0ABT0Z3Y6_9FLAO</name>
<evidence type="ECO:0008006" key="3">
    <source>
        <dbReference type="Google" id="ProtNLM"/>
    </source>
</evidence>
<evidence type="ECO:0000313" key="2">
    <source>
        <dbReference type="Proteomes" id="UP001155077"/>
    </source>
</evidence>
<comment type="caution">
    <text evidence="1">The sequence shown here is derived from an EMBL/GenBank/DDBJ whole genome shotgun (WGS) entry which is preliminary data.</text>
</comment>